<dbReference type="Proteomes" id="UP000675994">
    <property type="component" value="Chromosome"/>
</dbReference>
<proteinExistence type="predicted"/>
<dbReference type="SUPFAM" id="SSF53474">
    <property type="entry name" value="alpha/beta-Hydrolases"/>
    <property type="match status" value="1"/>
</dbReference>
<dbReference type="EMBL" id="CP063367">
    <property type="protein sequence ID" value="QUM70545.1"/>
    <property type="molecule type" value="Genomic_DNA"/>
</dbReference>
<sequence length="276" mass="31045">MISIVSAGVLMLIERKSSVADQQQYVDVVTRDTPTLFLHGFGGSVNSEKFLVKQAQQQKVTQDVITAIVDKEGDVTFKGKWSKKAMNPIVQIELENNKMSDPNRNAEWIKNVLVALQQQYHIKDFNFVGHSMANMSFAHYMMIYGDDAFLPQLRRQVNIAGTFNGVLNMNEKVNEITVDEQGKPSRMTPPYPSLLVLKDIYKGRNIHVLNIYGDLKDGTHSDGSVSNSSSRSLKYLLGDSPKSYKESKYEGKMAQHSALHENTKVANELIAFLWGK</sequence>
<accession>A0AAQ0DA14</accession>
<dbReference type="Gene3D" id="3.40.50.1820">
    <property type="entry name" value="alpha/beta hydrolase"/>
    <property type="match status" value="1"/>
</dbReference>
<dbReference type="InterPro" id="IPR029058">
    <property type="entry name" value="AB_hydrolase_fold"/>
</dbReference>
<protein>
    <submittedName>
        <fullName evidence="1">Alpha/beta hydrolase</fullName>
    </submittedName>
</protein>
<dbReference type="InterPro" id="IPR010315">
    <property type="entry name" value="DUF915_hydro-like"/>
</dbReference>
<dbReference type="GO" id="GO:0016787">
    <property type="term" value="F:hydrolase activity"/>
    <property type="evidence" value="ECO:0007669"/>
    <property type="project" value="UniProtKB-KW"/>
</dbReference>
<organism evidence="1 2">
    <name type="scientific">Staphylococcus delphini</name>
    <dbReference type="NCBI Taxonomy" id="53344"/>
    <lineage>
        <taxon>Bacteria</taxon>
        <taxon>Bacillati</taxon>
        <taxon>Bacillota</taxon>
        <taxon>Bacilli</taxon>
        <taxon>Bacillales</taxon>
        <taxon>Staphylococcaceae</taxon>
        <taxon>Staphylococcus</taxon>
        <taxon>Staphylococcus intermedius group</taxon>
    </lineage>
</organism>
<reference evidence="1" key="1">
    <citation type="journal article" date="2021" name="Front. Microbiol.">
        <title>Presence and Characterization of a Novel cfr-Carrying Tn558 Transposon Derivative in Staphylococcus delphini Isolated From Retail Food.</title>
        <authorList>
            <person name="Zhang F."/>
            <person name="Wu S."/>
            <person name="Huang J."/>
            <person name="Yang R."/>
            <person name="Zhang J."/>
            <person name="Lei T."/>
            <person name="Dai J."/>
            <person name="Ding Y."/>
            <person name="Xue L."/>
            <person name="Wang J."/>
            <person name="Chen M."/>
            <person name="Wu Q."/>
        </authorList>
    </citation>
    <scope>NUCLEOTIDE SEQUENCE</scope>
    <source>
        <strain evidence="1">2794-1</strain>
    </source>
</reference>
<dbReference type="Pfam" id="PF06028">
    <property type="entry name" value="DUF915"/>
    <property type="match status" value="1"/>
</dbReference>
<evidence type="ECO:0000313" key="2">
    <source>
        <dbReference type="Proteomes" id="UP000675994"/>
    </source>
</evidence>
<gene>
    <name evidence="1" type="ORF">IPU22_00815</name>
</gene>
<name>A0AAQ0DA14_9STAP</name>
<evidence type="ECO:0000313" key="1">
    <source>
        <dbReference type="EMBL" id="QUM70545.1"/>
    </source>
</evidence>
<keyword evidence="1" id="KW-0378">Hydrolase</keyword>
<dbReference type="AlphaFoldDB" id="A0AAQ0DA14"/>